<dbReference type="Proteomes" id="UP001178507">
    <property type="component" value="Unassembled WGS sequence"/>
</dbReference>
<keyword evidence="1" id="KW-1133">Transmembrane helix</keyword>
<proteinExistence type="predicted"/>
<keyword evidence="1" id="KW-0472">Membrane</keyword>
<keyword evidence="3" id="KW-1185">Reference proteome</keyword>
<feature type="transmembrane region" description="Helical" evidence="1">
    <location>
        <begin position="74"/>
        <end position="93"/>
    </location>
</feature>
<name>A0AA36MHS2_9DINO</name>
<gene>
    <name evidence="2" type="ORF">EVOR1521_LOCUS2164</name>
</gene>
<keyword evidence="1" id="KW-0812">Transmembrane</keyword>
<evidence type="ECO:0000313" key="3">
    <source>
        <dbReference type="Proteomes" id="UP001178507"/>
    </source>
</evidence>
<dbReference type="AlphaFoldDB" id="A0AA36MHS2"/>
<evidence type="ECO:0000313" key="2">
    <source>
        <dbReference type="EMBL" id="CAJ1372001.1"/>
    </source>
</evidence>
<comment type="caution">
    <text evidence="2">The sequence shown here is derived from an EMBL/GenBank/DDBJ whole genome shotgun (WGS) entry which is preliminary data.</text>
</comment>
<evidence type="ECO:0000256" key="1">
    <source>
        <dbReference type="SAM" id="Phobius"/>
    </source>
</evidence>
<sequence length="205" mass="23731">MAVDEEDDVATASLLLNCAGVQKQVFPKTYNIRLSRGFAAYLVFLTFFVFSYTIVLYYTPERGPESGGISFEQLLLFDVAYSCITLFIILLQVPRRVVRENDKLLIMFCCRTRSVPIESLIEIRVVRRQRCCQRRRGWLYPGKCFWGYPTNFERNIIVVSDSRCNNYFFCVHEMEDFMLDNWPAPDLPDGRGSKDPEPNVFGSGL</sequence>
<accession>A0AA36MHS2</accession>
<dbReference type="EMBL" id="CAUJNA010000110">
    <property type="protein sequence ID" value="CAJ1372001.1"/>
    <property type="molecule type" value="Genomic_DNA"/>
</dbReference>
<feature type="transmembrane region" description="Helical" evidence="1">
    <location>
        <begin position="38"/>
        <end position="59"/>
    </location>
</feature>
<organism evidence="2 3">
    <name type="scientific">Effrenium voratum</name>
    <dbReference type="NCBI Taxonomy" id="2562239"/>
    <lineage>
        <taxon>Eukaryota</taxon>
        <taxon>Sar</taxon>
        <taxon>Alveolata</taxon>
        <taxon>Dinophyceae</taxon>
        <taxon>Suessiales</taxon>
        <taxon>Symbiodiniaceae</taxon>
        <taxon>Effrenium</taxon>
    </lineage>
</organism>
<reference evidence="2" key="1">
    <citation type="submission" date="2023-08" db="EMBL/GenBank/DDBJ databases">
        <authorList>
            <person name="Chen Y."/>
            <person name="Shah S."/>
            <person name="Dougan E. K."/>
            <person name="Thang M."/>
            <person name="Chan C."/>
        </authorList>
    </citation>
    <scope>NUCLEOTIDE SEQUENCE</scope>
</reference>
<protein>
    <submittedName>
        <fullName evidence="2">Uncharacterized protein</fullName>
    </submittedName>
</protein>